<feature type="transmembrane region" description="Helical" evidence="6">
    <location>
        <begin position="41"/>
        <end position="61"/>
    </location>
</feature>
<comment type="function">
    <text evidence="6">Choline transporter.</text>
</comment>
<feature type="transmembrane region" description="Helical" evidence="6">
    <location>
        <begin position="198"/>
        <end position="221"/>
    </location>
</feature>
<dbReference type="InterPro" id="IPR007603">
    <property type="entry name" value="Choline_transptr-like"/>
</dbReference>
<feature type="compositionally biased region" description="Basic and acidic residues" evidence="7">
    <location>
        <begin position="1"/>
        <end position="23"/>
    </location>
</feature>
<evidence type="ECO:0000313" key="9">
    <source>
        <dbReference type="Proteomes" id="UP001153636"/>
    </source>
</evidence>
<feature type="transmembrane region" description="Helical" evidence="6">
    <location>
        <begin position="270"/>
        <end position="291"/>
    </location>
</feature>
<keyword evidence="9" id="KW-1185">Reference proteome</keyword>
<gene>
    <name evidence="8" type="ORF">PSYICH_LOCUS8599</name>
</gene>
<dbReference type="Pfam" id="PF04515">
    <property type="entry name" value="Choline_transpo"/>
    <property type="match status" value="1"/>
</dbReference>
<comment type="subcellular location">
    <subcellularLocation>
        <location evidence="6">Cell membrane</location>
        <topology evidence="6">Multi-pass membrane protein</topology>
    </subcellularLocation>
    <subcellularLocation>
        <location evidence="1">Membrane</location>
        <topology evidence="1">Multi-pass membrane protein</topology>
    </subcellularLocation>
</comment>
<keyword evidence="5 6" id="KW-0472">Membrane</keyword>
<feature type="transmembrane region" description="Helical" evidence="6">
    <location>
        <begin position="174"/>
        <end position="192"/>
    </location>
</feature>
<evidence type="ECO:0000256" key="1">
    <source>
        <dbReference type="ARBA" id="ARBA00004141"/>
    </source>
</evidence>
<feature type="transmembrane region" description="Helical" evidence="6">
    <location>
        <begin position="370"/>
        <end position="397"/>
    </location>
</feature>
<evidence type="ECO:0000256" key="7">
    <source>
        <dbReference type="SAM" id="MobiDB-lite"/>
    </source>
</evidence>
<protein>
    <recommendedName>
        <fullName evidence="6">Choline transporter-like protein</fullName>
    </recommendedName>
</protein>
<evidence type="ECO:0000256" key="3">
    <source>
        <dbReference type="ARBA" id="ARBA00022692"/>
    </source>
</evidence>
<feature type="transmembrane region" description="Helical" evidence="6">
    <location>
        <begin position="518"/>
        <end position="536"/>
    </location>
</feature>
<proteinExistence type="inferred from homology"/>
<keyword evidence="4 6" id="KW-1133">Transmembrane helix</keyword>
<feature type="transmembrane region" description="Helical" evidence="6">
    <location>
        <begin position="312"/>
        <end position="336"/>
    </location>
</feature>
<dbReference type="EMBL" id="OV651815">
    <property type="protein sequence ID" value="CAH1108164.1"/>
    <property type="molecule type" value="Genomic_DNA"/>
</dbReference>
<feature type="region of interest" description="Disordered" evidence="7">
    <location>
        <begin position="1"/>
        <end position="32"/>
    </location>
</feature>
<comment type="similarity">
    <text evidence="2 6">Belongs to the CTL (choline transporter-like) family.</text>
</comment>
<dbReference type="PANTHER" id="PTHR12385:SF96">
    <property type="entry name" value="CHOLINE TRANSPORTER-LIKE PROTEIN"/>
    <property type="match status" value="1"/>
</dbReference>
<feature type="transmembrane region" description="Helical" evidence="6">
    <location>
        <begin position="418"/>
        <end position="440"/>
    </location>
</feature>
<evidence type="ECO:0000256" key="4">
    <source>
        <dbReference type="ARBA" id="ARBA00022989"/>
    </source>
</evidence>
<dbReference type="AlphaFoldDB" id="A0A9P0CTR8"/>
<keyword evidence="3 6" id="KW-0812">Transmembrane</keyword>
<evidence type="ECO:0000313" key="8">
    <source>
        <dbReference type="EMBL" id="CAH1108164.1"/>
    </source>
</evidence>
<dbReference type="PANTHER" id="PTHR12385">
    <property type="entry name" value="CHOLINE TRANSPORTER-LIKE (SLC FAMILY 44)"/>
    <property type="match status" value="1"/>
</dbReference>
<accession>A0A9P0CTR8</accession>
<evidence type="ECO:0000256" key="5">
    <source>
        <dbReference type="ARBA" id="ARBA00023136"/>
    </source>
</evidence>
<dbReference type="GO" id="GO:0005886">
    <property type="term" value="C:plasma membrane"/>
    <property type="evidence" value="ECO:0007669"/>
    <property type="project" value="UniProtKB-SubCell"/>
</dbReference>
<dbReference type="OrthoDB" id="420519at2759"/>
<feature type="transmembrane region" description="Helical" evidence="6">
    <location>
        <begin position="548"/>
        <end position="570"/>
    </location>
</feature>
<evidence type="ECO:0000256" key="2">
    <source>
        <dbReference type="ARBA" id="ARBA00007168"/>
    </source>
</evidence>
<dbReference type="GO" id="GO:0022857">
    <property type="term" value="F:transmembrane transporter activity"/>
    <property type="evidence" value="ECO:0007669"/>
    <property type="project" value="UniProtKB-UniRule"/>
</dbReference>
<organism evidence="8 9">
    <name type="scientific">Psylliodes chrysocephalus</name>
    <dbReference type="NCBI Taxonomy" id="3402493"/>
    <lineage>
        <taxon>Eukaryota</taxon>
        <taxon>Metazoa</taxon>
        <taxon>Ecdysozoa</taxon>
        <taxon>Arthropoda</taxon>
        <taxon>Hexapoda</taxon>
        <taxon>Insecta</taxon>
        <taxon>Pterygota</taxon>
        <taxon>Neoptera</taxon>
        <taxon>Endopterygota</taxon>
        <taxon>Coleoptera</taxon>
        <taxon>Polyphaga</taxon>
        <taxon>Cucujiformia</taxon>
        <taxon>Chrysomeloidea</taxon>
        <taxon>Chrysomelidae</taxon>
        <taxon>Galerucinae</taxon>
        <taxon>Alticini</taxon>
        <taxon>Psylliodes</taxon>
    </lineage>
</organism>
<name>A0A9P0CTR8_9CUCU</name>
<sequence>MGIGLSREKVEPSELKQFRRSESEDSDDITTKSRSSTDVCFLLTFLLFLTALICFLGYCMFNGNIFRVINGYDNCGNICGKANKIFDKKDVNAECFGQSRINEPYHVVLRQNRTKEVLRLCISDCNLYEGYRKFFNRCIPNKTQAVVNTIFSRTGLKNFFTEVSEDFQICWSEICYLCLIALVFSSILLVLFRYLVGFVVWIILLGSVTASIVGTALLWCVNRLYGPQYGALWYPFFYFFRVMWKNSKNSNENTPSYLIPDVDSEKTDTYLVFAILATIATVVICLIIFVMRSRIKLVVQLFEESGKAITAMPILLFEPILTFLFLGITVSLWFYFCLWIESSGSLTETKPNIYQYKKDGWMKFTRWYNFFAMLWMTQFAIGCQHMIIAGAVAIWYFKRNKSSLGTPVLQSAENLVRYHLGSVALGSFLIATVQFARVLLKITEKYLKKKDGKCIDCMLKCCQCCLYCFEKILKYITRNAYIEVAIYGYPFCKAGQQAFKLLSSNVLRVAAINSVGDFVLFLGKVVVVIATVLIGIKMLQYKDGLQHMWVPVTLAGLFAYFVAHCFMTVYEMAIDTIFLCFCEDCEQNDGETRPYFMSRGLMEFVENSKRALDIHDSRKSTATTEDAKNVPTISGDLTRNFSG</sequence>
<reference evidence="8" key="1">
    <citation type="submission" date="2022-01" db="EMBL/GenBank/DDBJ databases">
        <authorList>
            <person name="King R."/>
        </authorList>
    </citation>
    <scope>NUCLEOTIDE SEQUENCE</scope>
</reference>
<dbReference type="Proteomes" id="UP001153636">
    <property type="component" value="Chromosome 3"/>
</dbReference>
<evidence type="ECO:0000256" key="6">
    <source>
        <dbReference type="RuleBase" id="RU368066"/>
    </source>
</evidence>